<dbReference type="InterPro" id="IPR015943">
    <property type="entry name" value="WD40/YVTN_repeat-like_dom_sf"/>
</dbReference>
<reference evidence="5" key="1">
    <citation type="journal article" date="2019" name="Int. J. Syst. Evol. Microbiol.">
        <title>The Global Catalogue of Microorganisms (GCM) 10K type strain sequencing project: providing services to taxonomists for standard genome sequencing and annotation.</title>
        <authorList>
            <consortium name="The Broad Institute Genomics Platform"/>
            <consortium name="The Broad Institute Genome Sequencing Center for Infectious Disease"/>
            <person name="Wu L."/>
            <person name="Ma J."/>
        </authorList>
    </citation>
    <scope>NUCLEOTIDE SEQUENCE [LARGE SCALE GENOMIC DNA]</scope>
    <source>
        <strain evidence="5">JCM 10425</strain>
    </source>
</reference>
<dbReference type="InterPro" id="IPR011047">
    <property type="entry name" value="Quinoprotein_ADH-like_sf"/>
</dbReference>
<feature type="chain" id="PRO_5046335389" description="Pyrrolo-quinoline quinone repeat domain-containing protein" evidence="2">
    <location>
        <begin position="22"/>
        <end position="409"/>
    </location>
</feature>
<dbReference type="InterPro" id="IPR002372">
    <property type="entry name" value="PQQ_rpt_dom"/>
</dbReference>
<evidence type="ECO:0000259" key="3">
    <source>
        <dbReference type="Pfam" id="PF13360"/>
    </source>
</evidence>
<keyword evidence="5" id="KW-1185">Reference proteome</keyword>
<dbReference type="Pfam" id="PF13360">
    <property type="entry name" value="PQQ_2"/>
    <property type="match status" value="1"/>
</dbReference>
<comment type="caution">
    <text evidence="4">The sequence shown here is derived from an EMBL/GenBank/DDBJ whole genome shotgun (WGS) entry which is preliminary data.</text>
</comment>
<dbReference type="EMBL" id="BAAAGX010000009">
    <property type="protein sequence ID" value="GAA0237694.1"/>
    <property type="molecule type" value="Genomic_DNA"/>
</dbReference>
<evidence type="ECO:0000256" key="1">
    <source>
        <dbReference type="SAM" id="MobiDB-lite"/>
    </source>
</evidence>
<gene>
    <name evidence="4" type="ORF">GCM10009539_23700</name>
</gene>
<organism evidence="4 5">
    <name type="scientific">Cryptosporangium japonicum</name>
    <dbReference type="NCBI Taxonomy" id="80872"/>
    <lineage>
        <taxon>Bacteria</taxon>
        <taxon>Bacillati</taxon>
        <taxon>Actinomycetota</taxon>
        <taxon>Actinomycetes</taxon>
        <taxon>Cryptosporangiales</taxon>
        <taxon>Cryptosporangiaceae</taxon>
        <taxon>Cryptosporangium</taxon>
    </lineage>
</organism>
<dbReference type="SUPFAM" id="SSF50998">
    <property type="entry name" value="Quinoprotein alcohol dehydrogenase-like"/>
    <property type="match status" value="1"/>
</dbReference>
<accession>A0ABP3DNM8</accession>
<dbReference type="PROSITE" id="PS51257">
    <property type="entry name" value="PROKAR_LIPOPROTEIN"/>
    <property type="match status" value="1"/>
</dbReference>
<dbReference type="Gene3D" id="2.130.10.10">
    <property type="entry name" value="YVTN repeat-like/Quinoprotein amine dehydrogenase"/>
    <property type="match status" value="1"/>
</dbReference>
<evidence type="ECO:0000313" key="5">
    <source>
        <dbReference type="Proteomes" id="UP001500967"/>
    </source>
</evidence>
<dbReference type="RefSeq" id="WP_344648817.1">
    <property type="nucleotide sequence ID" value="NZ_BAAAGX010000009.1"/>
</dbReference>
<proteinExistence type="predicted"/>
<protein>
    <recommendedName>
        <fullName evidence="3">Pyrrolo-quinoline quinone repeat domain-containing protein</fullName>
    </recommendedName>
</protein>
<feature type="domain" description="Pyrrolo-quinoline quinone repeat" evidence="3">
    <location>
        <begin position="150"/>
        <end position="258"/>
    </location>
</feature>
<sequence>MHQRALLAAVCVVVLAATACGNDPKEPAPAPTTSTGRAPAAPEPVLFDPPSRFQSSGQRLATAPRDEDDFGEPQTAALLIDQSVVFVDGAALAGRDVVSGDEEWVTTMPGVSVAEASVVTPPVLFEGRVYAAAAITIPGSTRVTGYRAVSLAALDPQTGAVIWSATIDAIPGDPVQDVRLVGVTADSIVVDTSTTTYVVDAQTRRTRWKVPYFEPTVVDGTVVAGQLGQEATETKTSTVGLRLTDGVRLWTSDTPLQQGRSFPLGPGLMGVRGREFTSADAYFDFVDPATGASRYSGDPADLRAFDSCWFDARTTVVCAGTATTPVVVGFNSADLQEIWQLPVGDRKAPRVTAAWHGAVYGLLSDEPVTLDGRTGALRSLQAGAAPSVVNEYAGVSAASGSLTLFLAVG</sequence>
<evidence type="ECO:0000256" key="2">
    <source>
        <dbReference type="SAM" id="SignalP"/>
    </source>
</evidence>
<name>A0ABP3DNM8_9ACTN</name>
<feature type="signal peptide" evidence="2">
    <location>
        <begin position="1"/>
        <end position="21"/>
    </location>
</feature>
<evidence type="ECO:0000313" key="4">
    <source>
        <dbReference type="EMBL" id="GAA0237694.1"/>
    </source>
</evidence>
<dbReference type="Proteomes" id="UP001500967">
    <property type="component" value="Unassembled WGS sequence"/>
</dbReference>
<feature type="region of interest" description="Disordered" evidence="1">
    <location>
        <begin position="21"/>
        <end position="70"/>
    </location>
</feature>
<keyword evidence="2" id="KW-0732">Signal</keyword>